<evidence type="ECO:0008006" key="5">
    <source>
        <dbReference type="Google" id="ProtNLM"/>
    </source>
</evidence>
<comment type="caution">
    <text evidence="3">The sequence shown here is derived from an EMBL/GenBank/DDBJ whole genome shotgun (WGS) entry which is preliminary data.</text>
</comment>
<dbReference type="EMBL" id="BOMN01000113">
    <property type="protein sequence ID" value="GIE24874.1"/>
    <property type="molecule type" value="Genomic_DNA"/>
</dbReference>
<organism evidence="3 4">
    <name type="scientific">Winogradskya humida</name>
    <dbReference type="NCBI Taxonomy" id="113566"/>
    <lineage>
        <taxon>Bacteria</taxon>
        <taxon>Bacillati</taxon>
        <taxon>Actinomycetota</taxon>
        <taxon>Actinomycetes</taxon>
        <taxon>Micromonosporales</taxon>
        <taxon>Micromonosporaceae</taxon>
        <taxon>Winogradskya</taxon>
    </lineage>
</organism>
<accession>A0ABQ4A1Z6</accession>
<reference evidence="3 4" key="1">
    <citation type="submission" date="2021-01" db="EMBL/GenBank/DDBJ databases">
        <title>Whole genome shotgun sequence of Actinoplanes humidus NBRC 14915.</title>
        <authorList>
            <person name="Komaki H."/>
            <person name="Tamura T."/>
        </authorList>
    </citation>
    <scope>NUCLEOTIDE SEQUENCE [LARGE SCALE GENOMIC DNA]</scope>
    <source>
        <strain evidence="3 4">NBRC 14915</strain>
    </source>
</reference>
<sequence length="1259" mass="135676">MISSLPAPVKGDIGVSGVALIVYTQLGWHFRPQPIADVGIDAQVETMVDEVPTGRLLALQIKAGGSWFDELTPEGDGWIFRESSQKHRRYWLRYRLPVILVLYDIEAHAAYWQLITADTAVPTGAGFKVMVPRDQKLDASAAEPLAAFARQAPDDPFSTLRADLPPSCASSLEVLADTAPVVAQQIAEILIDGRDDPGAAVRRILSSDTPVWPWLAWSAVSEYAGEFGLTTLAADCMLRALHAADDDPVSGRLAAYAGFHLVNEHPDRAQDLFTQAVDTPDAALLAALGLAAIEHGQQKGPIPIPAIVSERSEQAATDATIQRFLADHAGLSGDAERAITHHERALALAPHSAAQMLALAEALLRRSQPESGTTNLNDYRRAAQLASKARDARRRCWADSVPAATILLQSLGLSGDERSAIRVATPGPDGEATETEAASPALAFYAARLCYELGDTSSGDQFADVIAAANLPSWIAHCAAVKASNGDTSAEEQIGRWNEFLATDAPDDQRLVALNNLADLGVWPLAELDRLQVAGYLTPGTYDTIHAQALSVSGRHEEAFILLRRNHQNSSITAESYARQLAQRDLIDESIRVCEETAHRFGDPRFDLLALDILNQAGRIDEVIVRATELLGHDNLPFNMRHRLRLRLIDVHGNREDWFRSERLAATGLAEIRRHVHGETTSASLEEPLIPARADLDARLRDYSWALILSKYRRGQIDEATAKLNMLQASPVTSIEIATWADLHRTQGWTTATAEQALSLATQDGIVTSVTGPILLSLLQSCHDPSATDDETGEVGHGAVAVPVSEDFLSRLGEAWASFVARNPPGVLTLNLDDPQFTNKIGDLLRPRTIGLEQALTAVRAGQFPHGILSAVARRPYLHSLVQNAAGLFNAVNPLAEVQDREVEAARDALGHAISIEGSALYLAAAATPLWPVLRDVFLDFRIAQPAARDIHISHIAARDTANSAGTIGADPRSGTLFLAASDDATRQHELEASAAVLRASQECRPTGVIEPVLNRGPQPETTEPWLAPIDVALQHNIALYSDDAALRAIATSVGVHAFGSLALLEVLMERGHTDATTTETVIEKLFLSNAVDLPNIWPLLLATARRPGGTITRPVLMNLTRSAFWRDIGQDRFVNAVSVLAQEVGRAPEHIATLTSAMAAGLTTTFGPPDQVLAILATVMIVQATELTADAVAPVLQAVVKVAGQHSADVSGPLRQNLVATFTDPEGDFVMSTGEAERRTDGLLVSMRDGRQLETDDQ</sequence>
<dbReference type="InterPro" id="IPR025375">
    <property type="entry name" value="DUF4365"/>
</dbReference>
<dbReference type="Gene3D" id="1.25.40.10">
    <property type="entry name" value="Tetratricopeptide repeat domain"/>
    <property type="match status" value="1"/>
</dbReference>
<proteinExistence type="predicted"/>
<feature type="domain" description="DUF4365" evidence="1">
    <location>
        <begin position="13"/>
        <end position="145"/>
    </location>
</feature>
<gene>
    <name evidence="3" type="ORF">Ahu01nite_079760</name>
</gene>
<protein>
    <recommendedName>
        <fullName evidence="5">DUF4365 domain-containing protein</fullName>
    </recommendedName>
</protein>
<dbReference type="InterPro" id="IPR048987">
    <property type="entry name" value="PIN-TPR-GreABC"/>
</dbReference>
<feature type="domain" description="PIN" evidence="2">
    <location>
        <begin position="932"/>
        <end position="1052"/>
    </location>
</feature>
<dbReference type="Pfam" id="PF20698">
    <property type="entry name" value="PIN-TPR-GreABC"/>
    <property type="match status" value="1"/>
</dbReference>
<evidence type="ECO:0000259" key="1">
    <source>
        <dbReference type="Pfam" id="PF14280"/>
    </source>
</evidence>
<evidence type="ECO:0000313" key="4">
    <source>
        <dbReference type="Proteomes" id="UP000603200"/>
    </source>
</evidence>
<evidence type="ECO:0000313" key="3">
    <source>
        <dbReference type="EMBL" id="GIE24874.1"/>
    </source>
</evidence>
<keyword evidence="4" id="KW-1185">Reference proteome</keyword>
<evidence type="ECO:0000259" key="2">
    <source>
        <dbReference type="Pfam" id="PF20698"/>
    </source>
</evidence>
<dbReference type="InterPro" id="IPR011990">
    <property type="entry name" value="TPR-like_helical_dom_sf"/>
</dbReference>
<name>A0ABQ4A1Z6_9ACTN</name>
<dbReference type="Proteomes" id="UP000603200">
    <property type="component" value="Unassembled WGS sequence"/>
</dbReference>
<dbReference type="Pfam" id="PF14280">
    <property type="entry name" value="DUF4365"/>
    <property type="match status" value="1"/>
</dbReference>
<dbReference type="SUPFAM" id="SSF48452">
    <property type="entry name" value="TPR-like"/>
    <property type="match status" value="1"/>
</dbReference>
<dbReference type="RefSeq" id="WP_203841861.1">
    <property type="nucleotide sequence ID" value="NZ_BAAATV010000001.1"/>
</dbReference>